<comment type="caution">
    <text evidence="2">The sequence shown here is derived from an EMBL/GenBank/DDBJ whole genome shotgun (WGS) entry which is preliminary data.</text>
</comment>
<protein>
    <submittedName>
        <fullName evidence="2">Uncharacterized protein</fullName>
    </submittedName>
</protein>
<evidence type="ECO:0000256" key="1">
    <source>
        <dbReference type="SAM" id="MobiDB-lite"/>
    </source>
</evidence>
<feature type="region of interest" description="Disordered" evidence="1">
    <location>
        <begin position="81"/>
        <end position="114"/>
    </location>
</feature>
<evidence type="ECO:0000313" key="3">
    <source>
        <dbReference type="Proteomes" id="UP000601435"/>
    </source>
</evidence>
<keyword evidence="3" id="KW-1185">Reference proteome</keyword>
<evidence type="ECO:0000313" key="2">
    <source>
        <dbReference type="EMBL" id="CAE7250489.1"/>
    </source>
</evidence>
<dbReference type="Proteomes" id="UP000601435">
    <property type="component" value="Unassembled WGS sequence"/>
</dbReference>
<gene>
    <name evidence="2" type="ORF">SNEC2469_LOCUS5155</name>
</gene>
<feature type="compositionally biased region" description="Basic residues" evidence="1">
    <location>
        <begin position="93"/>
        <end position="114"/>
    </location>
</feature>
<accession>A0A812M4L3</accession>
<dbReference type="AlphaFoldDB" id="A0A812M4L3"/>
<sequence length="114" mass="12751">MSCFQQRRESLLVSQSQHPRASPCSYICEAVSIAFVPPGDFSSSTWLRAINETAAVHLRSSECQPVSWNELQRNSLPARCPEDGAGAAERSRRVARGWHSASHRYRQLQRGAKP</sequence>
<organism evidence="2 3">
    <name type="scientific">Symbiodinium necroappetens</name>
    <dbReference type="NCBI Taxonomy" id="1628268"/>
    <lineage>
        <taxon>Eukaryota</taxon>
        <taxon>Sar</taxon>
        <taxon>Alveolata</taxon>
        <taxon>Dinophyceae</taxon>
        <taxon>Suessiales</taxon>
        <taxon>Symbiodiniaceae</taxon>
        <taxon>Symbiodinium</taxon>
    </lineage>
</organism>
<name>A0A812M4L3_9DINO</name>
<reference evidence="2" key="1">
    <citation type="submission" date="2021-02" db="EMBL/GenBank/DDBJ databases">
        <authorList>
            <person name="Dougan E. K."/>
            <person name="Rhodes N."/>
            <person name="Thang M."/>
            <person name="Chan C."/>
        </authorList>
    </citation>
    <scope>NUCLEOTIDE SEQUENCE</scope>
</reference>
<dbReference type="EMBL" id="CAJNJA010009786">
    <property type="protein sequence ID" value="CAE7250489.1"/>
    <property type="molecule type" value="Genomic_DNA"/>
</dbReference>
<proteinExistence type="predicted"/>